<dbReference type="Gene3D" id="3.90.1410.10">
    <property type="entry name" value="set domain protein methyltransferase, domain 1"/>
    <property type="match status" value="1"/>
</dbReference>
<dbReference type="InterPro" id="IPR046341">
    <property type="entry name" value="SET_dom_sf"/>
</dbReference>
<keyword evidence="2" id="KW-1185">Reference proteome</keyword>
<sequence>MKESTINSLLEWAKKEGAMLDMIDVRYCGEDRGFGVFARRMIRVHEVFLRIPKHLMITAGLVAEMPAYKEILERHRLEAFPILVLFFYLEAKNLQNSFFKPYFMSLPKSFDTPLAYNNSTVEENIKMDQLPNRAKELLIKQQNEFTYIREQLSRALDNTNLDMDHLNWAWHVVNTRCVYSENPEHP</sequence>
<name>A0A811JRJ9_9BILA</name>
<dbReference type="InterPro" id="IPR050600">
    <property type="entry name" value="SETD3_SETD6_MTase"/>
</dbReference>
<dbReference type="SUPFAM" id="SSF82199">
    <property type="entry name" value="SET domain"/>
    <property type="match status" value="1"/>
</dbReference>
<proteinExistence type="predicted"/>
<dbReference type="EMBL" id="CAJFCW020000001">
    <property type="protein sequence ID" value="CAG9079607.1"/>
    <property type="molecule type" value="Genomic_DNA"/>
</dbReference>
<evidence type="ECO:0000313" key="1">
    <source>
        <dbReference type="EMBL" id="CAD5205867.1"/>
    </source>
</evidence>
<organism evidence="1 2">
    <name type="scientific">Bursaphelenchus okinawaensis</name>
    <dbReference type="NCBI Taxonomy" id="465554"/>
    <lineage>
        <taxon>Eukaryota</taxon>
        <taxon>Metazoa</taxon>
        <taxon>Ecdysozoa</taxon>
        <taxon>Nematoda</taxon>
        <taxon>Chromadorea</taxon>
        <taxon>Rhabditida</taxon>
        <taxon>Tylenchina</taxon>
        <taxon>Tylenchomorpha</taxon>
        <taxon>Aphelenchoidea</taxon>
        <taxon>Aphelenchoididae</taxon>
        <taxon>Bursaphelenchus</taxon>
    </lineage>
</organism>
<dbReference type="Proteomes" id="UP000614601">
    <property type="component" value="Unassembled WGS sequence"/>
</dbReference>
<dbReference type="PANTHER" id="PTHR13271">
    <property type="entry name" value="UNCHARACTERIZED PUTATIVE METHYLTRANSFERASE"/>
    <property type="match status" value="1"/>
</dbReference>
<dbReference type="EMBL" id="CAJFDH010000001">
    <property type="protein sequence ID" value="CAD5205867.1"/>
    <property type="molecule type" value="Genomic_DNA"/>
</dbReference>
<dbReference type="PANTHER" id="PTHR13271:SF151">
    <property type="entry name" value="SET DOMAIN-CONTAINING PROTEIN 4"/>
    <property type="match status" value="1"/>
</dbReference>
<accession>A0A811JRJ9</accession>
<dbReference type="GO" id="GO:0016279">
    <property type="term" value="F:protein-lysine N-methyltransferase activity"/>
    <property type="evidence" value="ECO:0007669"/>
    <property type="project" value="TreeGrafter"/>
</dbReference>
<evidence type="ECO:0000313" key="2">
    <source>
        <dbReference type="Proteomes" id="UP000614601"/>
    </source>
</evidence>
<comment type="caution">
    <text evidence="1">The sequence shown here is derived from an EMBL/GenBank/DDBJ whole genome shotgun (WGS) entry which is preliminary data.</text>
</comment>
<gene>
    <name evidence="1" type="ORF">BOKJ2_LOCUS551</name>
</gene>
<dbReference type="OrthoDB" id="341421at2759"/>
<protein>
    <submittedName>
        <fullName evidence="1">Uncharacterized protein</fullName>
    </submittedName>
</protein>
<dbReference type="Proteomes" id="UP000783686">
    <property type="component" value="Unassembled WGS sequence"/>
</dbReference>
<reference evidence="1" key="1">
    <citation type="submission" date="2020-09" db="EMBL/GenBank/DDBJ databases">
        <authorList>
            <person name="Kikuchi T."/>
        </authorList>
    </citation>
    <scope>NUCLEOTIDE SEQUENCE</scope>
    <source>
        <strain evidence="1">SH1</strain>
    </source>
</reference>
<dbReference type="AlphaFoldDB" id="A0A811JRJ9"/>